<proteinExistence type="predicted"/>
<dbReference type="GO" id="GO:0048367">
    <property type="term" value="P:shoot system development"/>
    <property type="evidence" value="ECO:0007669"/>
    <property type="project" value="InterPro"/>
</dbReference>
<protein>
    <submittedName>
        <fullName evidence="1">Uncharacterized protein</fullName>
    </submittedName>
</protein>
<dbReference type="AlphaFoldDB" id="A0A5C7H6V7"/>
<dbReference type="PANTHER" id="PTHR33070:SF120">
    <property type="entry name" value="EXPRESSED PROTEIN"/>
    <property type="match status" value="1"/>
</dbReference>
<organism evidence="1 2">
    <name type="scientific">Acer yangbiense</name>
    <dbReference type="NCBI Taxonomy" id="1000413"/>
    <lineage>
        <taxon>Eukaryota</taxon>
        <taxon>Viridiplantae</taxon>
        <taxon>Streptophyta</taxon>
        <taxon>Embryophyta</taxon>
        <taxon>Tracheophyta</taxon>
        <taxon>Spermatophyta</taxon>
        <taxon>Magnoliopsida</taxon>
        <taxon>eudicotyledons</taxon>
        <taxon>Gunneridae</taxon>
        <taxon>Pentapetalae</taxon>
        <taxon>rosids</taxon>
        <taxon>malvids</taxon>
        <taxon>Sapindales</taxon>
        <taxon>Sapindaceae</taxon>
        <taxon>Hippocastanoideae</taxon>
        <taxon>Acereae</taxon>
        <taxon>Acer</taxon>
    </lineage>
</organism>
<dbReference type="Pfam" id="PF03087">
    <property type="entry name" value="BPS1"/>
    <property type="match status" value="1"/>
</dbReference>
<name>A0A5C7H6V7_9ROSI</name>
<dbReference type="Proteomes" id="UP000323000">
    <property type="component" value="Chromosome 10"/>
</dbReference>
<keyword evidence="2" id="KW-1185">Reference proteome</keyword>
<dbReference type="InterPro" id="IPR004320">
    <property type="entry name" value="BPS1_pln"/>
</dbReference>
<evidence type="ECO:0000313" key="2">
    <source>
        <dbReference type="Proteomes" id="UP000323000"/>
    </source>
</evidence>
<gene>
    <name evidence="1" type="ORF">EZV62_021115</name>
</gene>
<dbReference type="EMBL" id="VAHF01000010">
    <property type="protein sequence ID" value="TXG51946.1"/>
    <property type="molecule type" value="Genomic_DNA"/>
</dbReference>
<evidence type="ECO:0000313" key="1">
    <source>
        <dbReference type="EMBL" id="TXG51946.1"/>
    </source>
</evidence>
<accession>A0A5C7H6V7</accession>
<dbReference type="GO" id="GO:0048364">
    <property type="term" value="P:root development"/>
    <property type="evidence" value="ECO:0007669"/>
    <property type="project" value="InterPro"/>
</dbReference>
<dbReference type="OrthoDB" id="1701699at2759"/>
<reference evidence="2" key="1">
    <citation type="journal article" date="2019" name="Gigascience">
        <title>De novo genome assembly of the endangered Acer yangbiense, a plant species with extremely small populations endemic to Yunnan Province, China.</title>
        <authorList>
            <person name="Yang J."/>
            <person name="Wariss H.M."/>
            <person name="Tao L."/>
            <person name="Zhang R."/>
            <person name="Yun Q."/>
            <person name="Hollingsworth P."/>
            <person name="Dao Z."/>
            <person name="Luo G."/>
            <person name="Guo H."/>
            <person name="Ma Y."/>
            <person name="Sun W."/>
        </authorList>
    </citation>
    <scope>NUCLEOTIDE SEQUENCE [LARGE SCALE GENOMIC DNA]</scope>
    <source>
        <strain evidence="2">cv. Malutang</strain>
    </source>
</reference>
<comment type="caution">
    <text evidence="1">The sequence shown here is derived from an EMBL/GenBank/DDBJ whole genome shotgun (WGS) entry which is preliminary data.</text>
</comment>
<dbReference type="PANTHER" id="PTHR33070">
    <property type="entry name" value="OS06G0725500 PROTEIN"/>
    <property type="match status" value="1"/>
</dbReference>
<sequence>MVRKCSGDFKTMQKGKLAIIDKDQDLVTMVDMSREVESVSFTANKKCIDVMQVQKAQKGLEELESTMQEIEEGLECVFRFLIKTRVSLLNILNH</sequence>